<comment type="caution">
    <text evidence="2">The sequence shown here is derived from an EMBL/GenBank/DDBJ whole genome shotgun (WGS) entry which is preliminary data.</text>
</comment>
<dbReference type="Proteomes" id="UP001174136">
    <property type="component" value="Unassembled WGS sequence"/>
</dbReference>
<dbReference type="PANTHER" id="PTHR47014">
    <property type="entry name" value="PLECKSTRIN HOMOLOGY DOMAIN-CONTAINING FAMILY S MEMBER 1"/>
    <property type="match status" value="1"/>
</dbReference>
<dbReference type="InterPro" id="IPR001849">
    <property type="entry name" value="PH_domain"/>
</dbReference>
<reference evidence="2" key="1">
    <citation type="journal article" date="2023" name="Front. Mar. Sci.">
        <title>A new Merluccius polli reference genome to investigate the effects of global change in West African waters.</title>
        <authorList>
            <person name="Mateo J.L."/>
            <person name="Blanco-Fernandez C."/>
            <person name="Garcia-Vazquez E."/>
            <person name="Machado-Schiaffino G."/>
        </authorList>
    </citation>
    <scope>NUCLEOTIDE SEQUENCE</scope>
    <source>
        <strain evidence="2">C29</strain>
        <tissue evidence="2">Fin</tissue>
    </source>
</reference>
<evidence type="ECO:0000313" key="3">
    <source>
        <dbReference type="Proteomes" id="UP001174136"/>
    </source>
</evidence>
<organism evidence="2 3">
    <name type="scientific">Merluccius polli</name>
    <name type="common">Benguela hake</name>
    <name type="synonym">Merluccius cadenati</name>
    <dbReference type="NCBI Taxonomy" id="89951"/>
    <lineage>
        <taxon>Eukaryota</taxon>
        <taxon>Metazoa</taxon>
        <taxon>Chordata</taxon>
        <taxon>Craniata</taxon>
        <taxon>Vertebrata</taxon>
        <taxon>Euteleostomi</taxon>
        <taxon>Actinopterygii</taxon>
        <taxon>Neopterygii</taxon>
        <taxon>Teleostei</taxon>
        <taxon>Neoteleostei</taxon>
        <taxon>Acanthomorphata</taxon>
        <taxon>Zeiogadaria</taxon>
        <taxon>Gadariae</taxon>
        <taxon>Gadiformes</taxon>
        <taxon>Gadoidei</taxon>
        <taxon>Merlucciidae</taxon>
        <taxon>Merluccius</taxon>
    </lineage>
</organism>
<dbReference type="InterPro" id="IPR011993">
    <property type="entry name" value="PH-like_dom_sf"/>
</dbReference>
<dbReference type="EMBL" id="JAOPHQ010005128">
    <property type="protein sequence ID" value="KAK0136763.1"/>
    <property type="molecule type" value="Genomic_DNA"/>
</dbReference>
<dbReference type="PANTHER" id="PTHR47014:SF1">
    <property type="entry name" value="PLECKSTRIN HOMOLOGY DOMAIN-CONTAINING FAMILY S MEMBER 1"/>
    <property type="match status" value="1"/>
</dbReference>
<dbReference type="Gene3D" id="2.30.29.30">
    <property type="entry name" value="Pleckstrin-homology domain (PH domain)/Phosphotyrosine-binding domain (PTB)"/>
    <property type="match status" value="1"/>
</dbReference>
<dbReference type="PROSITE" id="PS50003">
    <property type="entry name" value="PH_DOMAIN"/>
    <property type="match status" value="1"/>
</dbReference>
<evidence type="ECO:0000259" key="1">
    <source>
        <dbReference type="PROSITE" id="PS50003"/>
    </source>
</evidence>
<accession>A0AA47MAP9</accession>
<dbReference type="AlphaFoldDB" id="A0AA47MAP9"/>
<gene>
    <name evidence="2" type="primary">PLEKHS1</name>
    <name evidence="2" type="ORF">N1851_027076</name>
</gene>
<proteinExistence type="predicted"/>
<feature type="domain" description="PH" evidence="1">
    <location>
        <begin position="53"/>
        <end position="157"/>
    </location>
</feature>
<name>A0AA47MAP9_MERPO</name>
<keyword evidence="3" id="KW-1185">Reference proteome</keyword>
<evidence type="ECO:0000313" key="2">
    <source>
        <dbReference type="EMBL" id="KAK0136763.1"/>
    </source>
</evidence>
<dbReference type="InterPro" id="IPR042986">
    <property type="entry name" value="PLEKHS1"/>
</dbReference>
<dbReference type="Pfam" id="PF00169">
    <property type="entry name" value="PH"/>
    <property type="match status" value="1"/>
</dbReference>
<protein>
    <submittedName>
        <fullName evidence="2">Pleckstrin y domain-containing family S member 1</fullName>
    </submittedName>
</protein>
<dbReference type="SUPFAM" id="SSF50729">
    <property type="entry name" value="PH domain-like"/>
    <property type="match status" value="1"/>
</dbReference>
<sequence>MMNHGYKSSGKSILSGNVEFSVFHLSYSPVHLYTCTVFYTTHLSDPLTPNQVTVVRTGYLLKSPPYSLLKRENSWKRRFFVLFKLNIHSYQLKYFISEEEKDKPLGEIDLTQATVMNVDPYNHPKWKWVQKNTQCSPSCVLSIKALGREYFLVGNKR</sequence>